<dbReference type="SUPFAM" id="SSF50494">
    <property type="entry name" value="Trypsin-like serine proteases"/>
    <property type="match status" value="1"/>
</dbReference>
<dbReference type="InterPro" id="IPR018114">
    <property type="entry name" value="TRYPSIN_HIS"/>
</dbReference>
<dbReference type="OrthoDB" id="10061449at2759"/>
<dbReference type="PANTHER" id="PTHR24276:SF91">
    <property type="entry name" value="AT26814P-RELATED"/>
    <property type="match status" value="1"/>
</dbReference>
<keyword evidence="2" id="KW-0378">Hydrolase</keyword>
<dbReference type="GO" id="GO:0004252">
    <property type="term" value="F:serine-type endopeptidase activity"/>
    <property type="evidence" value="ECO:0007669"/>
    <property type="project" value="InterPro"/>
</dbReference>
<dbReference type="Gene3D" id="2.40.10.10">
    <property type="entry name" value="Trypsin-like serine proteases"/>
    <property type="match status" value="1"/>
</dbReference>
<feature type="domain" description="Peptidase S1" evidence="5">
    <location>
        <begin position="11"/>
        <end position="221"/>
    </location>
</feature>
<evidence type="ECO:0000313" key="6">
    <source>
        <dbReference type="EMBL" id="ODM90985.1"/>
    </source>
</evidence>
<proteinExistence type="predicted"/>
<evidence type="ECO:0000313" key="7">
    <source>
        <dbReference type="Proteomes" id="UP000094527"/>
    </source>
</evidence>
<dbReference type="InterPro" id="IPR001254">
    <property type="entry name" value="Trypsin_dom"/>
</dbReference>
<keyword evidence="4" id="KW-1015">Disulfide bond</keyword>
<keyword evidence="3" id="KW-0720">Serine protease</keyword>
<protein>
    <submittedName>
        <fullName evidence="6">Coagulation factor IX</fullName>
    </submittedName>
</protein>
<dbReference type="GO" id="GO:0006508">
    <property type="term" value="P:proteolysis"/>
    <property type="evidence" value="ECO:0007669"/>
    <property type="project" value="UniProtKB-KW"/>
</dbReference>
<name>A0A1D2MDC7_ORCCI</name>
<dbReference type="PROSITE" id="PS50240">
    <property type="entry name" value="TRYPSIN_DOM"/>
    <property type="match status" value="1"/>
</dbReference>
<keyword evidence="7" id="KW-1185">Reference proteome</keyword>
<dbReference type="AlphaFoldDB" id="A0A1D2MDC7"/>
<dbReference type="InterPro" id="IPR043504">
    <property type="entry name" value="Peptidase_S1_PA_chymotrypsin"/>
</dbReference>
<sequence length="221" mass="24564">MSFKDDFTGRIIGGINATSRQIPYQLRLLVRTTAKKRKACGAALVEAFGVQFALTAGHCIRDDPLTTAADSDNMLLTAGKYNLKISSSSKQLRNPVSAIMHELYKPYTNDRTYDIAILFFEPPFKLSSKVKTIELPEYDWTQPDKVEISGWGSTTDASNPNIPNILQVLEIQTMDNEECKRDSGGPARALNTTNGRSYLAGLSSYHLVMIAKSVRMIENEH</sequence>
<evidence type="ECO:0000256" key="1">
    <source>
        <dbReference type="ARBA" id="ARBA00022670"/>
    </source>
</evidence>
<gene>
    <name evidence="6" type="ORF">Ocin01_15697</name>
</gene>
<evidence type="ECO:0000259" key="5">
    <source>
        <dbReference type="PROSITE" id="PS50240"/>
    </source>
</evidence>
<dbReference type="InterPro" id="IPR009003">
    <property type="entry name" value="Peptidase_S1_PA"/>
</dbReference>
<dbReference type="EMBL" id="LJIJ01001711">
    <property type="protein sequence ID" value="ODM90985.1"/>
    <property type="molecule type" value="Genomic_DNA"/>
</dbReference>
<reference evidence="6 7" key="1">
    <citation type="journal article" date="2016" name="Genome Biol. Evol.">
        <title>Gene Family Evolution Reflects Adaptation to Soil Environmental Stressors in the Genome of the Collembolan Orchesella cincta.</title>
        <authorList>
            <person name="Faddeeva-Vakhrusheva A."/>
            <person name="Derks M.F."/>
            <person name="Anvar S.Y."/>
            <person name="Agamennone V."/>
            <person name="Suring W."/>
            <person name="Smit S."/>
            <person name="van Straalen N.M."/>
            <person name="Roelofs D."/>
        </authorList>
    </citation>
    <scope>NUCLEOTIDE SEQUENCE [LARGE SCALE GENOMIC DNA]</scope>
    <source>
        <tissue evidence="6">Mixed pool</tissue>
    </source>
</reference>
<organism evidence="6 7">
    <name type="scientific">Orchesella cincta</name>
    <name type="common">Springtail</name>
    <name type="synonym">Podura cincta</name>
    <dbReference type="NCBI Taxonomy" id="48709"/>
    <lineage>
        <taxon>Eukaryota</taxon>
        <taxon>Metazoa</taxon>
        <taxon>Ecdysozoa</taxon>
        <taxon>Arthropoda</taxon>
        <taxon>Hexapoda</taxon>
        <taxon>Collembola</taxon>
        <taxon>Entomobryomorpha</taxon>
        <taxon>Entomobryoidea</taxon>
        <taxon>Orchesellidae</taxon>
        <taxon>Orchesellinae</taxon>
        <taxon>Orchesella</taxon>
    </lineage>
</organism>
<dbReference type="PANTHER" id="PTHR24276">
    <property type="entry name" value="POLYSERASE-RELATED"/>
    <property type="match status" value="1"/>
</dbReference>
<keyword evidence="1" id="KW-0645">Protease</keyword>
<dbReference type="PROSITE" id="PS00134">
    <property type="entry name" value="TRYPSIN_HIS"/>
    <property type="match status" value="1"/>
</dbReference>
<dbReference type="Proteomes" id="UP000094527">
    <property type="component" value="Unassembled WGS sequence"/>
</dbReference>
<accession>A0A1D2MDC7</accession>
<evidence type="ECO:0000256" key="4">
    <source>
        <dbReference type="ARBA" id="ARBA00023157"/>
    </source>
</evidence>
<dbReference type="InterPro" id="IPR050430">
    <property type="entry name" value="Peptidase_S1"/>
</dbReference>
<evidence type="ECO:0000256" key="2">
    <source>
        <dbReference type="ARBA" id="ARBA00022801"/>
    </source>
</evidence>
<evidence type="ECO:0000256" key="3">
    <source>
        <dbReference type="ARBA" id="ARBA00022825"/>
    </source>
</evidence>
<comment type="caution">
    <text evidence="6">The sequence shown here is derived from an EMBL/GenBank/DDBJ whole genome shotgun (WGS) entry which is preliminary data.</text>
</comment>
<dbReference type="Pfam" id="PF00089">
    <property type="entry name" value="Trypsin"/>
    <property type="match status" value="1"/>
</dbReference>
<dbReference type="STRING" id="48709.A0A1D2MDC7"/>
<dbReference type="SMART" id="SM00020">
    <property type="entry name" value="Tryp_SPc"/>
    <property type="match status" value="1"/>
</dbReference>